<dbReference type="SUPFAM" id="SSF47113">
    <property type="entry name" value="Histone-fold"/>
    <property type="match status" value="1"/>
</dbReference>
<keyword evidence="18" id="KW-0539">Nucleus</keyword>
<accession>A0A401Q8V7</accession>
<dbReference type="PROSITE" id="PS50262">
    <property type="entry name" value="G_PROTEIN_RECEP_F1_2"/>
    <property type="match status" value="1"/>
</dbReference>
<evidence type="ECO:0000256" key="17">
    <source>
        <dbReference type="ARBA" id="ARBA00023224"/>
    </source>
</evidence>
<keyword evidence="8" id="KW-0145">Chemotaxis</keyword>
<keyword evidence="19" id="KW-0544">Nucleosome core</keyword>
<evidence type="ECO:0000256" key="4">
    <source>
        <dbReference type="ARBA" id="ARBA00004651"/>
    </source>
</evidence>
<dbReference type="GO" id="GO:0009897">
    <property type="term" value="C:external side of plasma membrane"/>
    <property type="evidence" value="ECO:0007669"/>
    <property type="project" value="TreeGrafter"/>
</dbReference>
<dbReference type="AlphaFoldDB" id="A0A401Q8V7"/>
<dbReference type="PANTHER" id="PTHR10489">
    <property type="entry name" value="CELL ADHESION MOLECULE"/>
    <property type="match status" value="1"/>
</dbReference>
<dbReference type="GO" id="GO:0016494">
    <property type="term" value="F:C-X-C chemokine receptor activity"/>
    <property type="evidence" value="ECO:0007669"/>
    <property type="project" value="InterPro"/>
</dbReference>
<dbReference type="PRINTS" id="PR00237">
    <property type="entry name" value="GPCRRHODOPSN"/>
</dbReference>
<dbReference type="EMBL" id="BFAA01020416">
    <property type="protein sequence ID" value="GCB81810.1"/>
    <property type="molecule type" value="Genomic_DNA"/>
</dbReference>
<keyword evidence="9 21" id="KW-0812">Transmembrane</keyword>
<keyword evidence="7" id="KW-1003">Cell membrane</keyword>
<comment type="similarity">
    <text evidence="5">Belongs to the histone H4 family.</text>
</comment>
<keyword evidence="15 21" id="KW-0675">Receptor</keyword>
<dbReference type="GO" id="GO:0030527">
    <property type="term" value="F:structural constituent of chromatin"/>
    <property type="evidence" value="ECO:0007669"/>
    <property type="project" value="InterPro"/>
</dbReference>
<dbReference type="GO" id="GO:0016493">
    <property type="term" value="F:C-C chemokine receptor activity"/>
    <property type="evidence" value="ECO:0007669"/>
    <property type="project" value="TreeGrafter"/>
</dbReference>
<dbReference type="GO" id="GO:0006955">
    <property type="term" value="P:immune response"/>
    <property type="evidence" value="ECO:0007669"/>
    <property type="project" value="TreeGrafter"/>
</dbReference>
<evidence type="ECO:0000256" key="9">
    <source>
        <dbReference type="ARBA" id="ARBA00022692"/>
    </source>
</evidence>
<dbReference type="GO" id="GO:0019722">
    <property type="term" value="P:calcium-mediated signaling"/>
    <property type="evidence" value="ECO:0007669"/>
    <property type="project" value="TreeGrafter"/>
</dbReference>
<dbReference type="PANTHER" id="PTHR10489:SF930">
    <property type="entry name" value="C-X-C CHEMOKINE RECEPTOR TYPE 1-LIKE"/>
    <property type="match status" value="1"/>
</dbReference>
<evidence type="ECO:0000256" key="19">
    <source>
        <dbReference type="ARBA" id="ARBA00023269"/>
    </source>
</evidence>
<dbReference type="GO" id="GO:0046982">
    <property type="term" value="F:protein heterodimerization activity"/>
    <property type="evidence" value="ECO:0007669"/>
    <property type="project" value="InterPro"/>
</dbReference>
<evidence type="ECO:0000256" key="1">
    <source>
        <dbReference type="ARBA" id="ARBA00002001"/>
    </source>
</evidence>
<evidence type="ECO:0000259" key="23">
    <source>
        <dbReference type="PROSITE" id="PS50262"/>
    </source>
</evidence>
<dbReference type="Gene3D" id="1.10.20.10">
    <property type="entry name" value="Histone, subunit A"/>
    <property type="match status" value="1"/>
</dbReference>
<keyword evidence="14" id="KW-1015">Disulfide bond</keyword>
<evidence type="ECO:0000313" key="25">
    <source>
        <dbReference type="Proteomes" id="UP000288216"/>
    </source>
</evidence>
<dbReference type="InterPro" id="IPR000174">
    <property type="entry name" value="Chemokine_CXCR_1/2"/>
</dbReference>
<dbReference type="Proteomes" id="UP000288216">
    <property type="component" value="Unassembled WGS sequence"/>
</dbReference>
<dbReference type="InterPro" id="IPR009072">
    <property type="entry name" value="Histone-fold"/>
</dbReference>
<dbReference type="SUPFAM" id="SSF81321">
    <property type="entry name" value="Family A G protein-coupled receptor-like"/>
    <property type="match status" value="1"/>
</dbReference>
<dbReference type="STRING" id="75743.A0A401Q8V7"/>
<dbReference type="OMA" id="DTCPRRE"/>
<reference evidence="24 25" key="1">
    <citation type="journal article" date="2018" name="Nat. Ecol. Evol.">
        <title>Shark genomes provide insights into elasmobranch evolution and the origin of vertebrates.</title>
        <authorList>
            <person name="Hara Y"/>
            <person name="Yamaguchi K"/>
            <person name="Onimaru K"/>
            <person name="Kadota M"/>
            <person name="Koyanagi M"/>
            <person name="Keeley SD"/>
            <person name="Tatsumi K"/>
            <person name="Tanaka K"/>
            <person name="Motone F"/>
            <person name="Kageyama Y"/>
            <person name="Nozu R"/>
            <person name="Adachi N"/>
            <person name="Nishimura O"/>
            <person name="Nakagawa R"/>
            <person name="Tanegashima C"/>
            <person name="Kiyatake I"/>
            <person name="Matsumoto R"/>
            <person name="Murakumo K"/>
            <person name="Nishida K"/>
            <person name="Terakita A"/>
            <person name="Kuratani S"/>
            <person name="Sato K"/>
            <person name="Hyodo S Kuraku.S."/>
        </authorList>
    </citation>
    <scope>NUCLEOTIDE SEQUENCE [LARGE SCALE GENOMIC DNA]</scope>
</reference>
<keyword evidence="13 22" id="KW-0472">Membrane</keyword>
<dbReference type="GO" id="GO:0000786">
    <property type="term" value="C:nucleosome"/>
    <property type="evidence" value="ECO:0007669"/>
    <property type="project" value="UniProtKB-KW"/>
</dbReference>
<evidence type="ECO:0000256" key="6">
    <source>
        <dbReference type="ARBA" id="ARBA00022454"/>
    </source>
</evidence>
<evidence type="ECO:0000256" key="11">
    <source>
        <dbReference type="ARBA" id="ARBA00023040"/>
    </source>
</evidence>
<evidence type="ECO:0000256" key="14">
    <source>
        <dbReference type="ARBA" id="ARBA00023157"/>
    </source>
</evidence>
<evidence type="ECO:0000256" key="2">
    <source>
        <dbReference type="ARBA" id="ARBA00004123"/>
    </source>
</evidence>
<comment type="subunit">
    <text evidence="20">Interacts with IL8. Interacts with GNAI2.</text>
</comment>
<feature type="domain" description="G-protein coupled receptors family 1 profile" evidence="23">
    <location>
        <begin position="114"/>
        <end position="365"/>
    </location>
</feature>
<keyword evidence="25" id="KW-1185">Reference proteome</keyword>
<keyword evidence="12" id="KW-0238">DNA-binding</keyword>
<evidence type="ECO:0000256" key="20">
    <source>
        <dbReference type="ARBA" id="ARBA00034130"/>
    </source>
</evidence>
<feature type="transmembrane region" description="Helical" evidence="22">
    <location>
        <begin position="301"/>
        <end position="318"/>
    </location>
</feature>
<gene>
    <name evidence="24" type="ORF">scyTo_0021892</name>
</gene>
<evidence type="ECO:0000313" key="24">
    <source>
        <dbReference type="EMBL" id="GCB81810.1"/>
    </source>
</evidence>
<evidence type="ECO:0000256" key="7">
    <source>
        <dbReference type="ARBA" id="ARBA00022475"/>
    </source>
</evidence>
<feature type="transmembrane region" description="Helical" evidence="22">
    <location>
        <begin position="98"/>
        <end position="123"/>
    </location>
</feature>
<dbReference type="OrthoDB" id="9946013at2759"/>
<evidence type="ECO:0000256" key="22">
    <source>
        <dbReference type="SAM" id="Phobius"/>
    </source>
</evidence>
<organism evidence="24 25">
    <name type="scientific">Scyliorhinus torazame</name>
    <name type="common">Cloudy catshark</name>
    <name type="synonym">Catulus torazame</name>
    <dbReference type="NCBI Taxonomy" id="75743"/>
    <lineage>
        <taxon>Eukaryota</taxon>
        <taxon>Metazoa</taxon>
        <taxon>Chordata</taxon>
        <taxon>Craniata</taxon>
        <taxon>Vertebrata</taxon>
        <taxon>Chondrichthyes</taxon>
        <taxon>Elasmobranchii</taxon>
        <taxon>Galeomorphii</taxon>
        <taxon>Galeoidea</taxon>
        <taxon>Carcharhiniformes</taxon>
        <taxon>Scyliorhinidae</taxon>
        <taxon>Scyliorhinus</taxon>
    </lineage>
</organism>
<evidence type="ECO:0000256" key="12">
    <source>
        <dbReference type="ARBA" id="ARBA00023125"/>
    </source>
</evidence>
<evidence type="ECO:0000256" key="21">
    <source>
        <dbReference type="RuleBase" id="RU000688"/>
    </source>
</evidence>
<keyword evidence="6" id="KW-0158">Chromosome</keyword>
<dbReference type="InterPro" id="IPR017452">
    <property type="entry name" value="GPCR_Rhodpsn_7TM"/>
</dbReference>
<feature type="transmembrane region" description="Helical" evidence="22">
    <location>
        <begin position="268"/>
        <end position="289"/>
    </location>
</feature>
<feature type="transmembrane region" description="Helical" evidence="22">
    <location>
        <begin position="135"/>
        <end position="155"/>
    </location>
</feature>
<evidence type="ECO:0000256" key="5">
    <source>
        <dbReference type="ARBA" id="ARBA00006564"/>
    </source>
</evidence>
<dbReference type="GO" id="GO:0005634">
    <property type="term" value="C:nucleus"/>
    <property type="evidence" value="ECO:0007669"/>
    <property type="project" value="UniProtKB-SubCell"/>
</dbReference>
<protein>
    <recommendedName>
        <fullName evidence="23">G-protein coupled receptors family 1 profile domain-containing protein</fullName>
    </recommendedName>
</protein>
<evidence type="ECO:0000256" key="3">
    <source>
        <dbReference type="ARBA" id="ARBA00004286"/>
    </source>
</evidence>
<name>A0A401Q8V7_SCYTO</name>
<evidence type="ECO:0000256" key="13">
    <source>
        <dbReference type="ARBA" id="ARBA00023136"/>
    </source>
</evidence>
<comment type="caution">
    <text evidence="24">The sequence shown here is derived from an EMBL/GenBank/DDBJ whole genome shotgun (WGS) entry which is preliminary data.</text>
</comment>
<dbReference type="InterPro" id="IPR050119">
    <property type="entry name" value="CCR1-9-like"/>
</dbReference>
<evidence type="ECO:0000256" key="10">
    <source>
        <dbReference type="ARBA" id="ARBA00022989"/>
    </source>
</evidence>
<proteinExistence type="inferred from homology"/>
<dbReference type="GO" id="GO:0007204">
    <property type="term" value="P:positive regulation of cytosolic calcium ion concentration"/>
    <property type="evidence" value="ECO:0007669"/>
    <property type="project" value="TreeGrafter"/>
</dbReference>
<dbReference type="Pfam" id="PF00001">
    <property type="entry name" value="7tm_1"/>
    <property type="match status" value="1"/>
</dbReference>
<evidence type="ECO:0000256" key="18">
    <source>
        <dbReference type="ARBA" id="ARBA00023242"/>
    </source>
</evidence>
<dbReference type="PROSITE" id="PS00237">
    <property type="entry name" value="G_PROTEIN_RECEP_F1_1"/>
    <property type="match status" value="1"/>
</dbReference>
<keyword evidence="16" id="KW-0325">Glycoprotein</keyword>
<evidence type="ECO:0000256" key="15">
    <source>
        <dbReference type="ARBA" id="ARBA00023170"/>
    </source>
</evidence>
<comment type="function">
    <text evidence="1">Core component of nucleosome. Nucleosomes wrap and compact DNA into chromatin, limiting DNA accessibility to the cellular machineries which require DNA as a template. Histones thereby play a central role in transcription regulation, DNA repair, DNA replication and chromosomal stability. DNA accessibility is regulated via a complex set of post-translational modifications of histones, also called histone code, and nucleosome remodeling.</text>
</comment>
<dbReference type="InterPro" id="IPR000276">
    <property type="entry name" value="GPCR_Rhodpsn"/>
</dbReference>
<dbReference type="GO" id="GO:0030593">
    <property type="term" value="P:neutrophil chemotaxis"/>
    <property type="evidence" value="ECO:0007669"/>
    <property type="project" value="TreeGrafter"/>
</dbReference>
<dbReference type="PRINTS" id="PR00427">
    <property type="entry name" value="INTRLEUKIN8R"/>
</dbReference>
<evidence type="ECO:0000256" key="8">
    <source>
        <dbReference type="ARBA" id="ARBA00022500"/>
    </source>
</evidence>
<dbReference type="InterPro" id="IPR001951">
    <property type="entry name" value="Histone_H4"/>
</dbReference>
<dbReference type="GO" id="GO:0003677">
    <property type="term" value="F:DNA binding"/>
    <property type="evidence" value="ECO:0007669"/>
    <property type="project" value="UniProtKB-KW"/>
</dbReference>
<comment type="subcellular location">
    <subcellularLocation>
        <location evidence="4">Cell membrane</location>
        <topology evidence="4">Multi-pass membrane protein</topology>
    </subcellularLocation>
    <subcellularLocation>
        <location evidence="3">Chromosome</location>
    </subcellularLocation>
    <subcellularLocation>
        <location evidence="2">Nucleus</location>
    </subcellularLocation>
</comment>
<comment type="similarity">
    <text evidence="21">Belongs to the G-protein coupled receptor 1 family.</text>
</comment>
<evidence type="ECO:0000256" key="16">
    <source>
        <dbReference type="ARBA" id="ARBA00023180"/>
    </source>
</evidence>
<keyword evidence="10 22" id="KW-1133">Transmembrane helix</keyword>
<sequence length="411" mass="46388">MTKPARHLTSGSPWRVKRILDVTHEETCGVLKDFLENAIRDAATYTEHANHKMVTAMDVFDMENIADIYGNYDNYTDYEVDLDTAPCIKGGNSHSINVVIAVVYSLVCFLAVKGNMVVMVVIFYNRHKISSTDIYLLHLAVADLLFAVTLPFWAVDAISGWVFGDAMCKIISLLQEVNFYSGILFLACISVDRFLSIVYSTKIHQQKGPFLIKVICAVVWVLAILLSLPVLYKGKYILPDIDRTMCYEILSGESAETWRVTTRFLRHFIGFLVPLAVMIFCYSVTIWRLCQMRGFQKQKAMKVIIAVVLAFLICWLPHNITVFIDTLMRAKLIGETCDRRNHIDRALSATQTLGFLHSCINPILYAFIGVKFRNNLLRFLASVGLIEQSATPQYMRSVSTSSVSGLTDTTI</sequence>
<dbReference type="Gene3D" id="1.20.1070.10">
    <property type="entry name" value="Rhodopsin 7-helix transmembrane proteins"/>
    <property type="match status" value="1"/>
</dbReference>
<dbReference type="CDD" id="cd15178">
    <property type="entry name" value="7tmA_CXCR1_2"/>
    <property type="match status" value="1"/>
</dbReference>
<keyword evidence="17 21" id="KW-0807">Transducer</keyword>
<dbReference type="SMART" id="SM00417">
    <property type="entry name" value="H4"/>
    <property type="match status" value="1"/>
</dbReference>
<dbReference type="GO" id="GO:0019957">
    <property type="term" value="F:C-C chemokine binding"/>
    <property type="evidence" value="ECO:0007669"/>
    <property type="project" value="TreeGrafter"/>
</dbReference>
<keyword evidence="11 21" id="KW-0297">G-protein coupled receptor</keyword>
<feature type="transmembrane region" description="Helical" evidence="22">
    <location>
        <begin position="210"/>
        <end position="232"/>
    </location>
</feature>